<feature type="domain" description="DUF2020" evidence="1">
    <location>
        <begin position="48"/>
        <end position="178"/>
    </location>
</feature>
<proteinExistence type="predicted"/>
<sequence>MRRHVLVAVPVVLLAVGCSGESGPGEGGATSSAAAVASSSVAPAQAPASPEPTANGPCPYLSDADVAQFNGQHVGKVRVSADKPHPACFFYRPNGEEQLRVQVYVGTPEVAKALVDAIAPVATSSPVTIDGGWKGGAQLTEKGSVFAVANGGKAVAAVSNQKRTIAPKRAVEKATSAMG</sequence>
<organism evidence="2 3">
    <name type="scientific">Allokutzneria oryzae</name>
    <dbReference type="NCBI Taxonomy" id="1378989"/>
    <lineage>
        <taxon>Bacteria</taxon>
        <taxon>Bacillati</taxon>
        <taxon>Actinomycetota</taxon>
        <taxon>Actinomycetes</taxon>
        <taxon>Pseudonocardiales</taxon>
        <taxon>Pseudonocardiaceae</taxon>
        <taxon>Allokutzneria</taxon>
    </lineage>
</organism>
<dbReference type="Proteomes" id="UP001589693">
    <property type="component" value="Unassembled WGS sequence"/>
</dbReference>
<protein>
    <submittedName>
        <fullName evidence="2">DUF2020 domain-containing protein</fullName>
    </submittedName>
</protein>
<reference evidence="2 3" key="1">
    <citation type="submission" date="2024-09" db="EMBL/GenBank/DDBJ databases">
        <authorList>
            <person name="Sun Q."/>
            <person name="Mori K."/>
        </authorList>
    </citation>
    <scope>NUCLEOTIDE SEQUENCE [LARGE SCALE GENOMIC DNA]</scope>
    <source>
        <strain evidence="2 3">TBRC 7907</strain>
    </source>
</reference>
<dbReference type="Pfam" id="PF09449">
    <property type="entry name" value="DUF2020"/>
    <property type="match status" value="1"/>
</dbReference>
<dbReference type="InterPro" id="IPR018567">
    <property type="entry name" value="DUF2020"/>
</dbReference>
<accession>A0ABV6A0A3</accession>
<name>A0ABV6A0A3_9PSEU</name>
<dbReference type="RefSeq" id="WP_377855128.1">
    <property type="nucleotide sequence ID" value="NZ_JBHLZU010000018.1"/>
</dbReference>
<evidence type="ECO:0000259" key="1">
    <source>
        <dbReference type="Pfam" id="PF09449"/>
    </source>
</evidence>
<evidence type="ECO:0000313" key="3">
    <source>
        <dbReference type="Proteomes" id="UP001589693"/>
    </source>
</evidence>
<comment type="caution">
    <text evidence="2">The sequence shown here is derived from an EMBL/GenBank/DDBJ whole genome shotgun (WGS) entry which is preliminary data.</text>
</comment>
<dbReference type="SUPFAM" id="SSF55724">
    <property type="entry name" value="Mog1p/PsbP-like"/>
    <property type="match status" value="1"/>
</dbReference>
<keyword evidence="3" id="KW-1185">Reference proteome</keyword>
<evidence type="ECO:0000313" key="2">
    <source>
        <dbReference type="EMBL" id="MFB9906582.1"/>
    </source>
</evidence>
<dbReference type="PROSITE" id="PS51257">
    <property type="entry name" value="PROKAR_LIPOPROTEIN"/>
    <property type="match status" value="1"/>
</dbReference>
<dbReference type="InterPro" id="IPR016123">
    <property type="entry name" value="Mog1/PsbP_a/b/a-sand"/>
</dbReference>
<dbReference type="EMBL" id="JBHLZU010000018">
    <property type="protein sequence ID" value="MFB9906582.1"/>
    <property type="molecule type" value="Genomic_DNA"/>
</dbReference>
<gene>
    <name evidence="2" type="ORF">ACFFQA_21830</name>
</gene>
<dbReference type="Gene3D" id="3.40.1000.10">
    <property type="entry name" value="Mog1/PsbP, alpha/beta/alpha sandwich"/>
    <property type="match status" value="1"/>
</dbReference>